<sequence>MKNLTDDKRDLMMLLHCNQNMSTWYKGMWDSAISNRHRRSSTFPGEFTTPTHFVFANDLFDYDEEKEKKQKTSTTTADSIDAMDDNANSISNGEIANISDPTSKGDNDDSAMKDNVAPQDFMVGFAPEDLSFADEPIKSLPLGNFPVIPENDFEKPAVDGNIVYNSSTTETLSKLTVGTETQLVRSINNTSNSGKSETSTLSLEPITSTAMPSTSSKGLKAILVSGFEDTAKSLEKTAKKTGSLVEDTVKSLGSTFESTKAKIGDSIKSLKEKTEKLKINEDSEEKIESVFSPKPALKQVVGESLTLQKESGESKIQEKVNNFESKINKDIDFLEKGANKSETDKHAQNYVNSGVQNLLDSTEKKFSESKGFIKEKSKLELSTTKTHPVQKMDKATQTEPQLTENFTEKTETIASTTPGSFKTSVLKAIQDAKEKSVESLEEIDESIKTLYDKIIPTVKISTDMTTKKTETSTKPLPPTTDDDHVSTMKPSTETKQADVVLNSTPVSVDHLTEHNKRQEQSPGLVILDSKGHSLNSNQFESHSEDERTEETSTEFVRTTENLLALKPLFENEITVSKKNAVPSSPKDLTNQSGNQTVSGNTQQTGRSQGTSTTAKYERRNLPPVLMIDKVEQFNEAAGAGRNDPTTTVMTESTIAKEGVAAESTTTITTVRSESQTIKKTLPAILGNKQPFVPTTVKPSSSSVQSSSTISHVTTKRLVEPVPDLPEKPKRSPLFSQQQHRSHYPYFLGRILG</sequence>
<keyword evidence="2" id="KW-1185">Reference proteome</keyword>
<dbReference type="GeneID" id="103512426"/>
<feature type="region of interest" description="Disordered" evidence="1">
    <location>
        <begin position="65"/>
        <end position="111"/>
    </location>
</feature>
<name>A0A1S3D6M9_DIACI</name>
<feature type="compositionally biased region" description="Polar residues" evidence="1">
    <location>
        <begin position="86"/>
        <end position="102"/>
    </location>
</feature>
<feature type="compositionally biased region" description="Polar residues" evidence="1">
    <location>
        <begin position="586"/>
        <end position="597"/>
    </location>
</feature>
<protein>
    <submittedName>
        <fullName evidence="3">Cell wall protein IFF6</fullName>
    </submittedName>
</protein>
<accession>A0A1S3D6M9</accession>
<dbReference type="KEGG" id="dci:103512426"/>
<feature type="region of interest" description="Disordered" evidence="1">
    <location>
        <begin position="576"/>
        <end position="619"/>
    </location>
</feature>
<feature type="region of interest" description="Disordered" evidence="1">
    <location>
        <begin position="466"/>
        <end position="493"/>
    </location>
</feature>
<evidence type="ECO:0000256" key="1">
    <source>
        <dbReference type="SAM" id="MobiDB-lite"/>
    </source>
</evidence>
<feature type="compositionally biased region" description="Low complexity" evidence="1">
    <location>
        <begin position="598"/>
        <end position="613"/>
    </location>
</feature>
<dbReference type="RefSeq" id="XP_008475412.2">
    <property type="nucleotide sequence ID" value="XM_008477190.3"/>
</dbReference>
<feature type="region of interest" description="Disordered" evidence="1">
    <location>
        <begin position="511"/>
        <end position="556"/>
    </location>
</feature>
<gene>
    <name evidence="3" type="primary">LOC103512426</name>
</gene>
<proteinExistence type="predicted"/>
<feature type="region of interest" description="Disordered" evidence="1">
    <location>
        <begin position="695"/>
        <end position="738"/>
    </location>
</feature>
<evidence type="ECO:0000313" key="3">
    <source>
        <dbReference type="RefSeq" id="XP_008475412.2"/>
    </source>
</evidence>
<dbReference type="Proteomes" id="UP000079169">
    <property type="component" value="Unplaced"/>
</dbReference>
<dbReference type="AlphaFoldDB" id="A0A1S3D6M9"/>
<reference evidence="3" key="1">
    <citation type="submission" date="2025-08" db="UniProtKB">
        <authorList>
            <consortium name="RefSeq"/>
        </authorList>
    </citation>
    <scope>IDENTIFICATION</scope>
</reference>
<dbReference type="PaxDb" id="121845-A0A1S3D6M9"/>
<organism evidence="2 3">
    <name type="scientific">Diaphorina citri</name>
    <name type="common">Asian citrus psyllid</name>
    <dbReference type="NCBI Taxonomy" id="121845"/>
    <lineage>
        <taxon>Eukaryota</taxon>
        <taxon>Metazoa</taxon>
        <taxon>Ecdysozoa</taxon>
        <taxon>Arthropoda</taxon>
        <taxon>Hexapoda</taxon>
        <taxon>Insecta</taxon>
        <taxon>Pterygota</taxon>
        <taxon>Neoptera</taxon>
        <taxon>Paraneoptera</taxon>
        <taxon>Hemiptera</taxon>
        <taxon>Sternorrhyncha</taxon>
        <taxon>Psylloidea</taxon>
        <taxon>Psyllidae</taxon>
        <taxon>Diaphorininae</taxon>
        <taxon>Diaphorina</taxon>
    </lineage>
</organism>
<evidence type="ECO:0000313" key="2">
    <source>
        <dbReference type="Proteomes" id="UP000079169"/>
    </source>
</evidence>
<feature type="compositionally biased region" description="Low complexity" evidence="1">
    <location>
        <begin position="695"/>
        <end position="712"/>
    </location>
</feature>